<protein>
    <submittedName>
        <fullName evidence="1">Uncharacterized protein</fullName>
    </submittedName>
</protein>
<accession>A0A8S1VM62</accession>
<evidence type="ECO:0000313" key="2">
    <source>
        <dbReference type="Proteomes" id="UP000683925"/>
    </source>
</evidence>
<comment type="caution">
    <text evidence="1">The sequence shown here is derived from an EMBL/GenBank/DDBJ whole genome shotgun (WGS) entry which is preliminary data.</text>
</comment>
<dbReference type="AlphaFoldDB" id="A0A8S1VM62"/>
<proteinExistence type="predicted"/>
<dbReference type="OrthoDB" id="10334308at2759"/>
<reference evidence="1" key="1">
    <citation type="submission" date="2021-01" db="EMBL/GenBank/DDBJ databases">
        <authorList>
            <consortium name="Genoscope - CEA"/>
            <person name="William W."/>
        </authorList>
    </citation>
    <scope>NUCLEOTIDE SEQUENCE</scope>
</reference>
<keyword evidence="2" id="KW-1185">Reference proteome</keyword>
<dbReference type="Proteomes" id="UP000683925">
    <property type="component" value="Unassembled WGS sequence"/>
</dbReference>
<sequence length="79" mass="9442">MILTMMIQLKPQLLKIEFINNFEVLLLFQNYPAKDNYQQMIGQAEKIEKQLRALDGISWLEIIKRFNLGYSLSLYFQKN</sequence>
<evidence type="ECO:0000313" key="1">
    <source>
        <dbReference type="EMBL" id="CAD8177663.1"/>
    </source>
</evidence>
<organism evidence="1 2">
    <name type="scientific">Paramecium octaurelia</name>
    <dbReference type="NCBI Taxonomy" id="43137"/>
    <lineage>
        <taxon>Eukaryota</taxon>
        <taxon>Sar</taxon>
        <taxon>Alveolata</taxon>
        <taxon>Ciliophora</taxon>
        <taxon>Intramacronucleata</taxon>
        <taxon>Oligohymenophorea</taxon>
        <taxon>Peniculida</taxon>
        <taxon>Parameciidae</taxon>
        <taxon>Paramecium</taxon>
    </lineage>
</organism>
<name>A0A8S1VM62_PAROT</name>
<gene>
    <name evidence="1" type="ORF">POCTA_138.1.T0690171</name>
</gene>
<dbReference type="EMBL" id="CAJJDP010000068">
    <property type="protein sequence ID" value="CAD8177663.1"/>
    <property type="molecule type" value="Genomic_DNA"/>
</dbReference>